<accession>A0A8C4S258</accession>
<reference evidence="1" key="3">
    <citation type="submission" date="2025-09" db="UniProtKB">
        <authorList>
            <consortium name="Ensembl"/>
        </authorList>
    </citation>
    <scope>IDENTIFICATION</scope>
</reference>
<reference evidence="1" key="2">
    <citation type="submission" date="2025-08" db="UniProtKB">
        <authorList>
            <consortium name="Ensembl"/>
        </authorList>
    </citation>
    <scope>IDENTIFICATION</scope>
</reference>
<evidence type="ECO:0000313" key="2">
    <source>
        <dbReference type="Proteomes" id="UP000694620"/>
    </source>
</evidence>
<name>A0A8C4S258_ERPCA</name>
<proteinExistence type="predicted"/>
<evidence type="ECO:0000313" key="1">
    <source>
        <dbReference type="Ensembl" id="ENSECRP00000010271.1"/>
    </source>
</evidence>
<protein>
    <submittedName>
        <fullName evidence="1">Uncharacterized protein</fullName>
    </submittedName>
</protein>
<organism evidence="1 2">
    <name type="scientific">Erpetoichthys calabaricus</name>
    <name type="common">Rope fish</name>
    <name type="synonym">Calamoichthys calabaricus</name>
    <dbReference type="NCBI Taxonomy" id="27687"/>
    <lineage>
        <taxon>Eukaryota</taxon>
        <taxon>Metazoa</taxon>
        <taxon>Chordata</taxon>
        <taxon>Craniata</taxon>
        <taxon>Vertebrata</taxon>
        <taxon>Euteleostomi</taxon>
        <taxon>Actinopterygii</taxon>
        <taxon>Polypteriformes</taxon>
        <taxon>Polypteridae</taxon>
        <taxon>Erpetoichthys</taxon>
    </lineage>
</organism>
<reference evidence="1" key="1">
    <citation type="submission" date="2021-06" db="EMBL/GenBank/DDBJ databases">
        <authorList>
            <consortium name="Wellcome Sanger Institute Data Sharing"/>
        </authorList>
    </citation>
    <scope>NUCLEOTIDE SEQUENCE [LARGE SCALE GENOMIC DNA]</scope>
</reference>
<dbReference type="AlphaFoldDB" id="A0A8C4S258"/>
<dbReference type="Proteomes" id="UP000694620">
    <property type="component" value="Chromosome 7"/>
</dbReference>
<dbReference type="Ensembl" id="ENSECRT00000010441.1">
    <property type="protein sequence ID" value="ENSECRP00000010271.1"/>
    <property type="gene ID" value="ENSECRG00000006851.1"/>
</dbReference>
<keyword evidence="2" id="KW-1185">Reference proteome</keyword>
<sequence>MPAFFLRVQCLQVLQGTKCRRGEIGIASDRKRDDPTFINAFQSRTTIHAQLQVLGFVQTLGIAFSSTCCAINKSSRKIICHSLVNLLICAILVRFEDNSYL</sequence>